<dbReference type="InterPro" id="IPR005828">
    <property type="entry name" value="MFS_sugar_transport-like"/>
</dbReference>
<feature type="transmembrane region" description="Helical" evidence="9">
    <location>
        <begin position="387"/>
        <end position="407"/>
    </location>
</feature>
<dbReference type="NCBIfam" id="TIGR00879">
    <property type="entry name" value="SP"/>
    <property type="match status" value="1"/>
</dbReference>
<feature type="transmembrane region" description="Helical" evidence="9">
    <location>
        <begin position="454"/>
        <end position="473"/>
    </location>
</feature>
<dbReference type="Pfam" id="PF00083">
    <property type="entry name" value="Sugar_tr"/>
    <property type="match status" value="1"/>
</dbReference>
<dbReference type="PANTHER" id="PTHR48022:SF78">
    <property type="entry name" value="MONOSACCHARIDE TRANSPORTER, PUTATIVE (AFU_ORTHOLOGUE AFUA_2G02110)-RELATED"/>
    <property type="match status" value="1"/>
</dbReference>
<dbReference type="GeneID" id="18876091"/>
<evidence type="ECO:0000313" key="12">
    <source>
        <dbReference type="Proteomes" id="UP000054196"/>
    </source>
</evidence>
<feature type="transmembrane region" description="Helical" evidence="9">
    <location>
        <begin position="119"/>
        <end position="143"/>
    </location>
</feature>
<dbReference type="PROSITE" id="PS50850">
    <property type="entry name" value="MFS"/>
    <property type="match status" value="1"/>
</dbReference>
<evidence type="ECO:0000256" key="6">
    <source>
        <dbReference type="ARBA" id="ARBA00023136"/>
    </source>
</evidence>
<evidence type="ECO:0000256" key="9">
    <source>
        <dbReference type="SAM" id="Phobius"/>
    </source>
</evidence>
<feature type="transmembrane region" description="Helical" evidence="9">
    <location>
        <begin position="70"/>
        <end position="89"/>
    </location>
</feature>
<dbReference type="KEGG" id="psq:PUNSTDRAFT_107428"/>
<feature type="transmembrane region" description="Helical" evidence="9">
    <location>
        <begin position="427"/>
        <end position="447"/>
    </location>
</feature>
<keyword evidence="3 8" id="KW-0813">Transport</keyword>
<feature type="domain" description="Major facilitator superfamily (MFS) profile" evidence="10">
    <location>
        <begin position="13"/>
        <end position="477"/>
    </location>
</feature>
<gene>
    <name evidence="11" type="ORF">PUNSTDRAFT_107428</name>
</gene>
<keyword evidence="4 9" id="KW-0812">Transmembrane</keyword>
<feature type="transmembrane region" description="Helical" evidence="9">
    <location>
        <begin position="9"/>
        <end position="26"/>
    </location>
</feature>
<dbReference type="AlphaFoldDB" id="R7S4I7"/>
<dbReference type="GO" id="GO:0016020">
    <property type="term" value="C:membrane"/>
    <property type="evidence" value="ECO:0007669"/>
    <property type="project" value="UniProtKB-SubCell"/>
</dbReference>
<feature type="transmembrane region" description="Helical" evidence="9">
    <location>
        <begin position="354"/>
        <end position="375"/>
    </location>
</feature>
<evidence type="ECO:0000256" key="8">
    <source>
        <dbReference type="RuleBase" id="RU003346"/>
    </source>
</evidence>
<evidence type="ECO:0000256" key="7">
    <source>
        <dbReference type="ARBA" id="ARBA00049119"/>
    </source>
</evidence>
<dbReference type="OMA" id="IYYFGTL"/>
<evidence type="ECO:0000259" key="10">
    <source>
        <dbReference type="PROSITE" id="PS50850"/>
    </source>
</evidence>
<dbReference type="EMBL" id="JH687551">
    <property type="protein sequence ID" value="EIN05143.1"/>
    <property type="molecule type" value="Genomic_DNA"/>
</dbReference>
<dbReference type="FunFam" id="1.20.1250.20:FF:000090">
    <property type="entry name" value="MFS sugar transporter, putative"/>
    <property type="match status" value="1"/>
</dbReference>
<comment type="similarity">
    <text evidence="2 8">Belongs to the major facilitator superfamily. Sugar transporter (TC 2.A.1.1) family.</text>
</comment>
<organism evidence="11 12">
    <name type="scientific">Punctularia strigosozonata (strain HHB-11173)</name>
    <name type="common">White-rot fungus</name>
    <dbReference type="NCBI Taxonomy" id="741275"/>
    <lineage>
        <taxon>Eukaryota</taxon>
        <taxon>Fungi</taxon>
        <taxon>Dikarya</taxon>
        <taxon>Basidiomycota</taxon>
        <taxon>Agaricomycotina</taxon>
        <taxon>Agaricomycetes</taxon>
        <taxon>Corticiales</taxon>
        <taxon>Punctulariaceae</taxon>
        <taxon>Punctularia</taxon>
    </lineage>
</organism>
<evidence type="ECO:0000256" key="4">
    <source>
        <dbReference type="ARBA" id="ARBA00022692"/>
    </source>
</evidence>
<dbReference type="SUPFAM" id="SSF103473">
    <property type="entry name" value="MFS general substrate transporter"/>
    <property type="match status" value="1"/>
</dbReference>
<dbReference type="PRINTS" id="PR00171">
    <property type="entry name" value="SUGRTRNSPORT"/>
</dbReference>
<feature type="transmembrane region" description="Helical" evidence="9">
    <location>
        <begin position="331"/>
        <end position="348"/>
    </location>
</feature>
<dbReference type="InterPro" id="IPR036259">
    <property type="entry name" value="MFS_trans_sf"/>
</dbReference>
<evidence type="ECO:0000313" key="11">
    <source>
        <dbReference type="EMBL" id="EIN05143.1"/>
    </source>
</evidence>
<comment type="catalytic activity">
    <reaction evidence="7">
        <text>myo-inositol(out) + H(+)(out) = myo-inositol(in) + H(+)(in)</text>
        <dbReference type="Rhea" id="RHEA:60364"/>
        <dbReference type="ChEBI" id="CHEBI:15378"/>
        <dbReference type="ChEBI" id="CHEBI:17268"/>
    </reaction>
</comment>
<dbReference type="GO" id="GO:0005351">
    <property type="term" value="F:carbohydrate:proton symporter activity"/>
    <property type="evidence" value="ECO:0007669"/>
    <property type="project" value="TreeGrafter"/>
</dbReference>
<protein>
    <submittedName>
        <fullName evidence="11">General substrate transporter</fullName>
    </submittedName>
</protein>
<dbReference type="InterPro" id="IPR050360">
    <property type="entry name" value="MFS_Sugar_Transporters"/>
</dbReference>
<dbReference type="InterPro" id="IPR003663">
    <property type="entry name" value="Sugar/inositol_transpt"/>
</dbReference>
<dbReference type="PROSITE" id="PS00216">
    <property type="entry name" value="SUGAR_TRANSPORT_1"/>
    <property type="match status" value="1"/>
</dbReference>
<reference evidence="12" key="1">
    <citation type="journal article" date="2012" name="Science">
        <title>The Paleozoic origin of enzymatic lignin decomposition reconstructed from 31 fungal genomes.</title>
        <authorList>
            <person name="Floudas D."/>
            <person name="Binder M."/>
            <person name="Riley R."/>
            <person name="Barry K."/>
            <person name="Blanchette R.A."/>
            <person name="Henrissat B."/>
            <person name="Martinez A.T."/>
            <person name="Otillar R."/>
            <person name="Spatafora J.W."/>
            <person name="Yadav J.S."/>
            <person name="Aerts A."/>
            <person name="Benoit I."/>
            <person name="Boyd A."/>
            <person name="Carlson A."/>
            <person name="Copeland A."/>
            <person name="Coutinho P.M."/>
            <person name="de Vries R.P."/>
            <person name="Ferreira P."/>
            <person name="Findley K."/>
            <person name="Foster B."/>
            <person name="Gaskell J."/>
            <person name="Glotzer D."/>
            <person name="Gorecki P."/>
            <person name="Heitman J."/>
            <person name="Hesse C."/>
            <person name="Hori C."/>
            <person name="Igarashi K."/>
            <person name="Jurgens J.A."/>
            <person name="Kallen N."/>
            <person name="Kersten P."/>
            <person name="Kohler A."/>
            <person name="Kuees U."/>
            <person name="Kumar T.K.A."/>
            <person name="Kuo A."/>
            <person name="LaButti K."/>
            <person name="Larrondo L.F."/>
            <person name="Lindquist E."/>
            <person name="Ling A."/>
            <person name="Lombard V."/>
            <person name="Lucas S."/>
            <person name="Lundell T."/>
            <person name="Martin R."/>
            <person name="McLaughlin D.J."/>
            <person name="Morgenstern I."/>
            <person name="Morin E."/>
            <person name="Murat C."/>
            <person name="Nagy L.G."/>
            <person name="Nolan M."/>
            <person name="Ohm R.A."/>
            <person name="Patyshakuliyeva A."/>
            <person name="Rokas A."/>
            <person name="Ruiz-Duenas F.J."/>
            <person name="Sabat G."/>
            <person name="Salamov A."/>
            <person name="Samejima M."/>
            <person name="Schmutz J."/>
            <person name="Slot J.C."/>
            <person name="St John F."/>
            <person name="Stenlid J."/>
            <person name="Sun H."/>
            <person name="Sun S."/>
            <person name="Syed K."/>
            <person name="Tsang A."/>
            <person name="Wiebenga A."/>
            <person name="Young D."/>
            <person name="Pisabarro A."/>
            <person name="Eastwood D.C."/>
            <person name="Martin F."/>
            <person name="Cullen D."/>
            <person name="Grigoriev I.V."/>
            <person name="Hibbett D.S."/>
        </authorList>
    </citation>
    <scope>NUCLEOTIDE SEQUENCE [LARGE SCALE GENOMIC DNA]</scope>
    <source>
        <strain evidence="12">HHB-11173 SS5</strain>
    </source>
</reference>
<evidence type="ECO:0000256" key="1">
    <source>
        <dbReference type="ARBA" id="ARBA00004141"/>
    </source>
</evidence>
<evidence type="ECO:0000256" key="3">
    <source>
        <dbReference type="ARBA" id="ARBA00022448"/>
    </source>
</evidence>
<dbReference type="InterPro" id="IPR005829">
    <property type="entry name" value="Sugar_transporter_CS"/>
</dbReference>
<keyword evidence="6 9" id="KW-0472">Membrane</keyword>
<dbReference type="InterPro" id="IPR020846">
    <property type="entry name" value="MFS_dom"/>
</dbReference>
<name>R7S4I7_PUNST</name>
<keyword evidence="5 9" id="KW-1133">Transmembrane helix</keyword>
<evidence type="ECO:0000256" key="5">
    <source>
        <dbReference type="ARBA" id="ARBA00022989"/>
    </source>
</evidence>
<accession>R7S4I7</accession>
<dbReference type="RefSeq" id="XP_007387546.1">
    <property type="nucleotide sequence ID" value="XM_007387484.1"/>
</dbReference>
<dbReference type="eggNOG" id="KOG0254">
    <property type="taxonomic scope" value="Eukaryota"/>
</dbReference>
<sequence>MAPATGRRLYRTINFVAGLAIFFFGYDQGMMGGVNTSPDYVEVMKLGYSTYEGPSQGYVATITHPTRQGGIVSIYYLGTLVGCLMGGVLGDRLGRIKSMFIGGLWVLLGATLQCSAQNISWMLCARIINGIGTGILNAIVPVWSAEVATHTSRGAFIAMEFTLNIFGVVVAYWLEFGLGFVGDGRSQVRWRFPIAFQIIPVLAFMACLRLMPESPRWLVKAGRLDEAKQVLGMLRSEDGNLEDKKVVSEYTDIVEVVDLEHAHASRNTYWAMFWGIGSGDLHVARRVQLSIWLQIFQEWVGIAAITVYAPTIFAEAGYDARKSQWLSGLNDVTYMLATLMAVVTIDRWGRRVGLWWGAVGQGISLILAGAFARLLKDNPAKASQYGGAAAFFVFLYTAIFGATWLTIPWVYPTETFPLEVRAKGNAWGVVGWSIGNGWLTLLNPVMFSSIGENTLHIFGAVNFLTIPIVYAFYPETANRTLEEMDLLFASDSPFVWEEEKHFKKLKEAQVAKHEQERSMHESHAVSKA</sequence>
<dbReference type="HOGENOM" id="CLU_001265_30_3_1"/>
<dbReference type="PANTHER" id="PTHR48022">
    <property type="entry name" value="PLASTIDIC GLUCOSE TRANSPORTER 4"/>
    <property type="match status" value="1"/>
</dbReference>
<dbReference type="Proteomes" id="UP000054196">
    <property type="component" value="Unassembled WGS sequence"/>
</dbReference>
<comment type="subcellular location">
    <subcellularLocation>
        <location evidence="1">Membrane</location>
        <topology evidence="1">Multi-pass membrane protein</topology>
    </subcellularLocation>
</comment>
<proteinExistence type="inferred from homology"/>
<feature type="transmembrane region" description="Helical" evidence="9">
    <location>
        <begin position="155"/>
        <end position="174"/>
    </location>
</feature>
<keyword evidence="12" id="KW-1185">Reference proteome</keyword>
<dbReference type="Gene3D" id="1.20.1250.20">
    <property type="entry name" value="MFS general substrate transporter like domains"/>
    <property type="match status" value="1"/>
</dbReference>
<evidence type="ECO:0000256" key="2">
    <source>
        <dbReference type="ARBA" id="ARBA00010992"/>
    </source>
</evidence>
<dbReference type="OrthoDB" id="2544694at2759"/>